<keyword evidence="9" id="KW-0479">Metal-binding</keyword>
<dbReference type="GO" id="GO:0141101">
    <property type="term" value="F:tRNA(Ser) (uridine(44)-2'-O-)-methyltransferase activity"/>
    <property type="evidence" value="ECO:0007669"/>
    <property type="project" value="UniProtKB-EC"/>
</dbReference>
<feature type="compositionally biased region" description="Polar residues" evidence="11">
    <location>
        <begin position="497"/>
        <end position="506"/>
    </location>
</feature>
<organism evidence="13 14">
    <name type="scientific">Pteropus vampyrus</name>
    <name type="common">Large flying fox</name>
    <dbReference type="NCBI Taxonomy" id="132908"/>
    <lineage>
        <taxon>Eukaryota</taxon>
        <taxon>Metazoa</taxon>
        <taxon>Chordata</taxon>
        <taxon>Craniata</taxon>
        <taxon>Vertebrata</taxon>
        <taxon>Euteleostomi</taxon>
        <taxon>Mammalia</taxon>
        <taxon>Eutheria</taxon>
        <taxon>Laurasiatheria</taxon>
        <taxon>Chiroptera</taxon>
        <taxon>Yinpterochiroptera</taxon>
        <taxon>Pteropodoidea</taxon>
        <taxon>Pteropodidae</taxon>
        <taxon>Pteropodinae</taxon>
        <taxon>Pteropus</taxon>
    </lineage>
</organism>
<feature type="domain" description="C3H1-type" evidence="12">
    <location>
        <begin position="642"/>
        <end position="672"/>
    </location>
</feature>
<evidence type="ECO:0000256" key="5">
    <source>
        <dbReference type="ARBA" id="ARBA00022679"/>
    </source>
</evidence>
<evidence type="ECO:0000313" key="13">
    <source>
        <dbReference type="Proteomes" id="UP000515202"/>
    </source>
</evidence>
<dbReference type="CTD" id="152992"/>
<evidence type="ECO:0000259" key="12">
    <source>
        <dbReference type="PROSITE" id="PS50103"/>
    </source>
</evidence>
<dbReference type="GeneID" id="105301233"/>
<dbReference type="PANTHER" id="PTHR21210">
    <property type="entry name" value="TRNA (URACIL-O(2)-)-METHYLTRANSFERASE-RELATED"/>
    <property type="match status" value="1"/>
</dbReference>
<dbReference type="EC" id="2.1.1.211" evidence="10"/>
<feature type="region of interest" description="Disordered" evidence="11">
    <location>
        <begin position="328"/>
        <end position="385"/>
    </location>
</feature>
<comment type="catalytic activity">
    <reaction evidence="8 10">
        <text>uridine(44) in tRNA(Ser) + S-adenosyl-L-methionine = 2'-O-methyluridine(44) in tRNA(Ser) + S-adenosyl-L-homocysteine + H(+)</text>
        <dbReference type="Rhea" id="RHEA:43100"/>
        <dbReference type="Rhea" id="RHEA-COMP:10339"/>
        <dbReference type="Rhea" id="RHEA-COMP:10340"/>
        <dbReference type="ChEBI" id="CHEBI:15378"/>
        <dbReference type="ChEBI" id="CHEBI:57856"/>
        <dbReference type="ChEBI" id="CHEBI:59789"/>
        <dbReference type="ChEBI" id="CHEBI:65315"/>
        <dbReference type="ChEBI" id="CHEBI:74478"/>
        <dbReference type="EC" id="2.1.1.211"/>
    </reaction>
</comment>
<keyword evidence="9" id="KW-0862">Zinc</keyword>
<gene>
    <name evidence="14" type="primary">TRMT44</name>
</gene>
<keyword evidence="7 10" id="KW-0819">tRNA processing</keyword>
<keyword evidence="9" id="KW-0863">Zinc-finger</keyword>
<comment type="subcellular location">
    <subcellularLocation>
        <location evidence="1 10">Cytoplasm</location>
    </subcellularLocation>
</comment>
<keyword evidence="3 10" id="KW-0963">Cytoplasm</keyword>
<keyword evidence="5 10" id="KW-0808">Transferase</keyword>
<accession>A0A6P6BK84</accession>
<feature type="non-terminal residue" evidence="14">
    <location>
        <position position="1"/>
    </location>
</feature>
<evidence type="ECO:0000256" key="6">
    <source>
        <dbReference type="ARBA" id="ARBA00022691"/>
    </source>
</evidence>
<proteinExistence type="inferred from homology"/>
<dbReference type="GO" id="GO:0030488">
    <property type="term" value="P:tRNA methylation"/>
    <property type="evidence" value="ECO:0007669"/>
    <property type="project" value="UniProtKB-UniRule"/>
</dbReference>
<feature type="zinc finger region" description="C3H1-type" evidence="9">
    <location>
        <begin position="642"/>
        <end position="672"/>
    </location>
</feature>
<dbReference type="KEGG" id="pvp:105301233"/>
<feature type="region of interest" description="Disordered" evidence="11">
    <location>
        <begin position="490"/>
        <end position="526"/>
    </location>
</feature>
<evidence type="ECO:0000313" key="14">
    <source>
        <dbReference type="RefSeq" id="XP_023375441.1"/>
    </source>
</evidence>
<dbReference type="GO" id="GO:0005737">
    <property type="term" value="C:cytoplasm"/>
    <property type="evidence" value="ECO:0007669"/>
    <property type="project" value="UniProtKB-SubCell"/>
</dbReference>
<evidence type="ECO:0000256" key="8">
    <source>
        <dbReference type="ARBA" id="ARBA00047957"/>
    </source>
</evidence>
<keyword evidence="6 10" id="KW-0949">S-adenosyl-L-methionine</keyword>
<dbReference type="AlphaFoldDB" id="A0A6P6BK84"/>
<evidence type="ECO:0000256" key="2">
    <source>
        <dbReference type="ARBA" id="ARBA00009056"/>
    </source>
</evidence>
<dbReference type="InterPro" id="IPR000571">
    <property type="entry name" value="Znf_CCCH"/>
</dbReference>
<dbReference type="Proteomes" id="UP000515202">
    <property type="component" value="Unplaced"/>
</dbReference>
<evidence type="ECO:0000256" key="11">
    <source>
        <dbReference type="SAM" id="MobiDB-lite"/>
    </source>
</evidence>
<sequence>RREIVVQDVHNGTVTFLPLEEDDKGNVSVQLSNVYQIQLRHSKEQWFISVLIFCPERWHSDGIVYPQLTWLGEELLAKLARWAVESRKSEFKRTLSLVSIVKYSKVYQELKDKYKDMVKVWPEVTDPEKFVYEDVAIASYLLVLWEEERAERGVTAKQSFVDLGCGNGLLVHILSSEGHPGRGIDVRRRKIWDMYGPQTRLEEVAITPNDRTLFPDVDWLIGNHSDELTPWIPVIAARSSYSCRFFVLPCCFFDFVGKHCRRQSGKTQYRGYLDFISEVGRACGFRVEEDCLRIPSTRRVCLLGKSRTYPPAGEASVDAQRTRYINSRQGRAASRPSCPGEGPAPPPRGGMGQPSAHASGCHDSCPDSQGAPDAGADGRWLSGFRPREKAERGRNCAALPREFVDGVVVQVAQRLLGGKRLDTGGSRSGTVGTWNRGGNVCTAPWACGAWVVLHVFFWTVSWPSHRLPRVVSLASHQPLHPMVTPWVLPSPGPRLQAQGTSLSPSVQHAPENSGPSPSPPAPPAGPALLGVLSHGLCLRHHSPVGGACEPQRGGGCHPLLEISAPRPTGHRRPGLVGTQPVSVHPIGPGASALKDLQGDEPADLSLLQTAVLNGRVRIRDWRQEKPLQEKQPEAKRRASSEAFKTRLCWFFVHHPDGCVLPADCCPFAHGPGELRLPPPTRKQQQRL</sequence>
<dbReference type="PANTHER" id="PTHR21210:SF0">
    <property type="entry name" value="TRNA (URACIL-O(2)-)-METHYLTRANSFERASE-RELATED"/>
    <property type="match status" value="1"/>
</dbReference>
<evidence type="ECO:0000256" key="7">
    <source>
        <dbReference type="ARBA" id="ARBA00022694"/>
    </source>
</evidence>
<feature type="compositionally biased region" description="Pro residues" evidence="11">
    <location>
        <begin position="516"/>
        <end position="525"/>
    </location>
</feature>
<protein>
    <recommendedName>
        <fullName evidence="10">tRNA (uracil-O(2)-)-methyltransferase</fullName>
        <ecNumber evidence="10">2.1.1.211</ecNumber>
    </recommendedName>
</protein>
<keyword evidence="13" id="KW-1185">Reference proteome</keyword>
<name>A0A6P6BK84_PTEVA</name>
<evidence type="ECO:0000256" key="4">
    <source>
        <dbReference type="ARBA" id="ARBA00022603"/>
    </source>
</evidence>
<keyword evidence="4 10" id="KW-0489">Methyltransferase</keyword>
<dbReference type="OrthoDB" id="10047021at2759"/>
<dbReference type="GO" id="GO:0008270">
    <property type="term" value="F:zinc ion binding"/>
    <property type="evidence" value="ECO:0007669"/>
    <property type="project" value="UniProtKB-KW"/>
</dbReference>
<comment type="function">
    <text evidence="10">Adenosyl-L-methionine (AdoMet)-dependent tRNA (uracil-O(2)-)-methyltransferase.</text>
</comment>
<evidence type="ECO:0000256" key="1">
    <source>
        <dbReference type="ARBA" id="ARBA00004496"/>
    </source>
</evidence>
<dbReference type="InterPro" id="IPR011671">
    <property type="entry name" value="tRNA_uracil_MeTrfase"/>
</dbReference>
<evidence type="ECO:0000256" key="9">
    <source>
        <dbReference type="PROSITE-ProRule" id="PRU00723"/>
    </source>
</evidence>
<dbReference type="RefSeq" id="XP_023375441.1">
    <property type="nucleotide sequence ID" value="XM_023519673.1"/>
</dbReference>
<evidence type="ECO:0000256" key="10">
    <source>
        <dbReference type="RuleBase" id="RU368004"/>
    </source>
</evidence>
<reference evidence="14" key="1">
    <citation type="submission" date="2025-08" db="UniProtKB">
        <authorList>
            <consortium name="RefSeq"/>
        </authorList>
    </citation>
    <scope>IDENTIFICATION</scope>
    <source>
        <tissue evidence="14">Kidney</tissue>
    </source>
</reference>
<feature type="region of interest" description="Disordered" evidence="11">
    <location>
        <begin position="559"/>
        <end position="583"/>
    </location>
</feature>
<comment type="similarity">
    <text evidence="2 10">Belongs to the TRM44 family.</text>
</comment>
<dbReference type="Pfam" id="PF07757">
    <property type="entry name" value="AdoMet_MTase"/>
    <property type="match status" value="1"/>
</dbReference>
<dbReference type="PROSITE" id="PS50103">
    <property type="entry name" value="ZF_C3H1"/>
    <property type="match status" value="1"/>
</dbReference>
<evidence type="ECO:0000256" key="3">
    <source>
        <dbReference type="ARBA" id="ARBA00022490"/>
    </source>
</evidence>